<organism evidence="1 2">
    <name type="scientific">Micavibrio aeruginosavorus (strain ARL-13)</name>
    <dbReference type="NCBI Taxonomy" id="856793"/>
    <lineage>
        <taxon>Bacteria</taxon>
        <taxon>Pseudomonadati</taxon>
        <taxon>Bdellovibrionota</taxon>
        <taxon>Bdellovibrionia</taxon>
        <taxon>Bdellovibrionales</taxon>
        <taxon>Pseudobdellovibrionaceae</taxon>
        <taxon>Micavibrio</taxon>
    </lineage>
</organism>
<dbReference type="KEGG" id="mai:MICA_578"/>
<accession>G2KMY3</accession>
<evidence type="ECO:0000313" key="1">
    <source>
        <dbReference type="EMBL" id="AEP08915.1"/>
    </source>
</evidence>
<proteinExistence type="predicted"/>
<dbReference type="AlphaFoldDB" id="G2KMY3"/>
<protein>
    <submittedName>
        <fullName evidence="1">Uncharacterized protein</fullName>
    </submittedName>
</protein>
<reference evidence="1 2" key="1">
    <citation type="journal article" date="2011" name="BMC Genomics">
        <title>Genomic insights into an obligate epibiotic bacterial predator: Micavibrio aeruginosavorus ARL-13.</title>
        <authorList>
            <person name="Wang Z."/>
            <person name="Kadouri D."/>
            <person name="Wu M."/>
        </authorList>
    </citation>
    <scope>NUCLEOTIDE SEQUENCE [LARGE SCALE GENOMIC DNA]</scope>
    <source>
        <strain evidence="1 2">ARL-13</strain>
    </source>
</reference>
<gene>
    <name evidence="1" type="ordered locus">MICA_578</name>
</gene>
<sequence>MTLNFWTPLEYLKMHGVLFKTPEETFEINPRFGAWIPYLGETSTPSPHASVFGLVIPDEVLPILMHYREIVEADFPPDEKFRRLQKMTADDTNPNWLRHIQYALHGKYSDMAEYWAINDLTSLQGVGPAKARKLIGRGIYTADQILQ</sequence>
<dbReference type="HOGENOM" id="CLU_1765890_0_0_5"/>
<dbReference type="eggNOG" id="COG3743">
    <property type="taxonomic scope" value="Bacteria"/>
</dbReference>
<name>G2KMY3_MICAA</name>
<dbReference type="EMBL" id="CP002382">
    <property type="protein sequence ID" value="AEP08915.1"/>
    <property type="molecule type" value="Genomic_DNA"/>
</dbReference>
<keyword evidence="2" id="KW-1185">Reference proteome</keyword>
<dbReference type="Proteomes" id="UP000009286">
    <property type="component" value="Chromosome"/>
</dbReference>
<evidence type="ECO:0000313" key="2">
    <source>
        <dbReference type="Proteomes" id="UP000009286"/>
    </source>
</evidence>